<evidence type="ECO:0000313" key="3">
    <source>
        <dbReference type="Proteomes" id="UP000886805"/>
    </source>
</evidence>
<name>A0A9D1X5Q6_9FIRM</name>
<dbReference type="PANTHER" id="PTHR30399:SF1">
    <property type="entry name" value="UTP PYROPHOSPHATASE"/>
    <property type="match status" value="1"/>
</dbReference>
<dbReference type="Pfam" id="PF01863">
    <property type="entry name" value="YgjP-like"/>
    <property type="match status" value="1"/>
</dbReference>
<evidence type="ECO:0000259" key="1">
    <source>
        <dbReference type="Pfam" id="PF01863"/>
    </source>
</evidence>
<organism evidence="2 3">
    <name type="scientific">Candidatus Anaerobutyricum stercoripullorum</name>
    <dbReference type="NCBI Taxonomy" id="2838456"/>
    <lineage>
        <taxon>Bacteria</taxon>
        <taxon>Bacillati</taxon>
        <taxon>Bacillota</taxon>
        <taxon>Clostridia</taxon>
        <taxon>Lachnospirales</taxon>
        <taxon>Lachnospiraceae</taxon>
        <taxon>Anaerobutyricum</taxon>
    </lineage>
</organism>
<dbReference type="InterPro" id="IPR053136">
    <property type="entry name" value="UTP_pyrophosphatase-like"/>
</dbReference>
<proteinExistence type="predicted"/>
<reference evidence="2" key="1">
    <citation type="journal article" date="2021" name="PeerJ">
        <title>Extensive microbial diversity within the chicken gut microbiome revealed by metagenomics and culture.</title>
        <authorList>
            <person name="Gilroy R."/>
            <person name="Ravi A."/>
            <person name="Getino M."/>
            <person name="Pursley I."/>
            <person name="Horton D.L."/>
            <person name="Alikhan N.F."/>
            <person name="Baker D."/>
            <person name="Gharbi K."/>
            <person name="Hall N."/>
            <person name="Watson M."/>
            <person name="Adriaenssens E.M."/>
            <person name="Foster-Nyarko E."/>
            <person name="Jarju S."/>
            <person name="Secka A."/>
            <person name="Antonio M."/>
            <person name="Oren A."/>
            <person name="Chaudhuri R.R."/>
            <person name="La Ragione R."/>
            <person name="Hildebrand F."/>
            <person name="Pallen M.J."/>
        </authorList>
    </citation>
    <scope>NUCLEOTIDE SEQUENCE</scope>
    <source>
        <strain evidence="2">ChiSxjej3B15-1167</strain>
    </source>
</reference>
<comment type="caution">
    <text evidence="2">The sequence shown here is derived from an EMBL/GenBank/DDBJ whole genome shotgun (WGS) entry which is preliminary data.</text>
</comment>
<dbReference type="PANTHER" id="PTHR30399">
    <property type="entry name" value="UNCHARACTERIZED PROTEIN YGJP"/>
    <property type="match status" value="1"/>
</dbReference>
<dbReference type="AlphaFoldDB" id="A0A9D1X5Q6"/>
<protein>
    <submittedName>
        <fullName evidence="2">M48 family metallopeptidase</fullName>
    </submittedName>
</protein>
<dbReference type="CDD" id="cd07344">
    <property type="entry name" value="M48_yhfN_like"/>
    <property type="match status" value="1"/>
</dbReference>
<gene>
    <name evidence="2" type="ORF">H9849_08470</name>
</gene>
<evidence type="ECO:0000313" key="2">
    <source>
        <dbReference type="EMBL" id="HIX73041.1"/>
    </source>
</evidence>
<feature type="domain" description="YgjP-like metallopeptidase" evidence="1">
    <location>
        <begin position="44"/>
        <end position="124"/>
    </location>
</feature>
<reference evidence="2" key="2">
    <citation type="submission" date="2021-04" db="EMBL/GenBank/DDBJ databases">
        <authorList>
            <person name="Gilroy R."/>
        </authorList>
    </citation>
    <scope>NUCLEOTIDE SEQUENCE</scope>
    <source>
        <strain evidence="2">ChiSxjej3B15-1167</strain>
    </source>
</reference>
<dbReference type="Gene3D" id="3.30.2010.10">
    <property type="entry name" value="Metalloproteases ('zincins'), catalytic domain"/>
    <property type="match status" value="1"/>
</dbReference>
<dbReference type="EMBL" id="DXEQ01000253">
    <property type="protein sequence ID" value="HIX73041.1"/>
    <property type="molecule type" value="Genomic_DNA"/>
</dbReference>
<dbReference type="Proteomes" id="UP000886805">
    <property type="component" value="Unassembled WGS sequence"/>
</dbReference>
<accession>A0A9D1X5Q6</accession>
<sequence length="131" mass="15894">MRYYKKCAAEIIGRRTADYGRKMQLKFNRVQIAGRRRNPQHALARLNYRNIEIRDQKTLWGSCSRRKSLRFDWRIIMLPVEIIDYIIVHELAHLKKMNHSAAFWAEVEKVLPEYRECRNWLNKHGGEYEIF</sequence>
<dbReference type="InterPro" id="IPR002725">
    <property type="entry name" value="YgjP-like_metallopeptidase"/>
</dbReference>